<sequence length="496" mass="53763">MFASAFLKGETWGFPGQPVEHVETHAAHVFLAGDRAFKIKKDVLLPYLDFSSVEKRRSVLAAELEINLLFTPDLYLGVEEVLGEPVLVMRRFPPTALLAWAAAHGGVDGALAGKLAAMVAASHAQAPRRDIRGSDIMTGLGAQLSQAFIASPDIFPPADTLEFHALYEAALRCDRQLLSDRSERGLVRRCHGDVHCGNIFLEKGQPRLFDAIEFSERIATIDVLYDLAFLLMDLWSSGEREAANMVLNRYLHLRRKEEDLSGLSLLPLFLSTRAGVRALVTADLAHELALKNSMKERSQALDWFRDSVGYLKVSPPKLLCIGGLSGTGKSTAGAALAPLLGAAPGAIHVRSDVERKVLAGVAESERLPAESYSRQASFETYAACLARAEKALAAGHSVVLDAVFARPEERAAAEQAARRSRAHFAGVWLDAPPETLARRVAARSADASDATPSVVEAQLSYDLGQLDWPKVDAGGTPAETLQRLRGRVPYRFDGPA</sequence>
<dbReference type="RefSeq" id="WP_111196383.1">
    <property type="nucleotide sequence ID" value="NZ_QKVK01000002.1"/>
</dbReference>
<gene>
    <name evidence="2" type="ORF">DK847_04125</name>
</gene>
<proteinExistence type="predicted"/>
<reference evidence="3" key="1">
    <citation type="submission" date="2018-06" db="EMBL/GenBank/DDBJ databases">
        <title>Aestuariibacter litoralis strain KCTC 52945T.</title>
        <authorList>
            <person name="Li X."/>
            <person name="Salam N."/>
            <person name="Li J.-L."/>
            <person name="Chen Y.-M."/>
            <person name="Yang Z.-W."/>
            <person name="Zhang L.-Y."/>
            <person name="Han M.-X."/>
            <person name="Xiao M."/>
            <person name="Li W.-J."/>
        </authorList>
    </citation>
    <scope>NUCLEOTIDE SEQUENCE [LARGE SCALE GENOMIC DNA]</scope>
    <source>
        <strain evidence="3">KCTC 52945</strain>
    </source>
</reference>
<dbReference type="EMBL" id="QKVK01000002">
    <property type="protein sequence ID" value="PZF77636.1"/>
    <property type="molecule type" value="Genomic_DNA"/>
</dbReference>
<dbReference type="SUPFAM" id="SSF56112">
    <property type="entry name" value="Protein kinase-like (PK-like)"/>
    <property type="match status" value="1"/>
</dbReference>
<dbReference type="AlphaFoldDB" id="A0A2W2BVY6"/>
<dbReference type="PANTHER" id="PTHR43883:SF1">
    <property type="entry name" value="GLUCONOKINASE"/>
    <property type="match status" value="1"/>
</dbReference>
<name>A0A2W2BVY6_9HYPH</name>
<accession>A0A2W2BVY6</accession>
<dbReference type="InterPro" id="IPR002575">
    <property type="entry name" value="Aminoglycoside_PTrfase"/>
</dbReference>
<dbReference type="InterPro" id="IPR052732">
    <property type="entry name" value="Cell-binding_unc_protein"/>
</dbReference>
<evidence type="ECO:0000313" key="2">
    <source>
        <dbReference type="EMBL" id="PZF77636.1"/>
    </source>
</evidence>
<dbReference type="Proteomes" id="UP000248795">
    <property type="component" value="Unassembled WGS sequence"/>
</dbReference>
<dbReference type="Gene3D" id="3.40.50.300">
    <property type="entry name" value="P-loop containing nucleotide triphosphate hydrolases"/>
    <property type="match status" value="1"/>
</dbReference>
<comment type="caution">
    <text evidence="2">The sequence shown here is derived from an EMBL/GenBank/DDBJ whole genome shotgun (WGS) entry which is preliminary data.</text>
</comment>
<protein>
    <recommendedName>
        <fullName evidence="1">Aminoglycoside phosphotransferase domain-containing protein</fullName>
    </recommendedName>
</protein>
<dbReference type="Pfam" id="PF01636">
    <property type="entry name" value="APH"/>
    <property type="match status" value="1"/>
</dbReference>
<evidence type="ECO:0000313" key="3">
    <source>
        <dbReference type="Proteomes" id="UP000248795"/>
    </source>
</evidence>
<dbReference type="InterPro" id="IPR027417">
    <property type="entry name" value="P-loop_NTPase"/>
</dbReference>
<organism evidence="2 3">
    <name type="scientific">Aestuariivirga litoralis</name>
    <dbReference type="NCBI Taxonomy" id="2650924"/>
    <lineage>
        <taxon>Bacteria</taxon>
        <taxon>Pseudomonadati</taxon>
        <taxon>Pseudomonadota</taxon>
        <taxon>Alphaproteobacteria</taxon>
        <taxon>Hyphomicrobiales</taxon>
        <taxon>Aestuariivirgaceae</taxon>
        <taxon>Aestuariivirga</taxon>
    </lineage>
</organism>
<evidence type="ECO:0000259" key="1">
    <source>
        <dbReference type="Pfam" id="PF01636"/>
    </source>
</evidence>
<dbReference type="Pfam" id="PF13671">
    <property type="entry name" value="AAA_33"/>
    <property type="match status" value="1"/>
</dbReference>
<dbReference type="SUPFAM" id="SSF52540">
    <property type="entry name" value="P-loop containing nucleoside triphosphate hydrolases"/>
    <property type="match status" value="1"/>
</dbReference>
<dbReference type="PANTHER" id="PTHR43883">
    <property type="entry name" value="SLR0207 PROTEIN"/>
    <property type="match status" value="1"/>
</dbReference>
<keyword evidence="3" id="KW-1185">Reference proteome</keyword>
<feature type="domain" description="Aminoglycoside phosphotransferase" evidence="1">
    <location>
        <begin position="66"/>
        <end position="251"/>
    </location>
</feature>
<dbReference type="InterPro" id="IPR011009">
    <property type="entry name" value="Kinase-like_dom_sf"/>
</dbReference>